<dbReference type="Gene3D" id="1.20.1250.20">
    <property type="entry name" value="MFS general substrate transporter like domains"/>
    <property type="match status" value="1"/>
</dbReference>
<evidence type="ECO:0000256" key="1">
    <source>
        <dbReference type="ARBA" id="ARBA00004141"/>
    </source>
</evidence>
<dbReference type="PROSITE" id="PS50850">
    <property type="entry name" value="MFS"/>
    <property type="match status" value="1"/>
</dbReference>
<evidence type="ECO:0000313" key="4">
    <source>
        <dbReference type="EMBL" id="CAI8014437.1"/>
    </source>
</evidence>
<dbReference type="InterPro" id="IPR036259">
    <property type="entry name" value="MFS_trans_sf"/>
</dbReference>
<dbReference type="Proteomes" id="UP001174909">
    <property type="component" value="Unassembled WGS sequence"/>
</dbReference>
<feature type="transmembrane region" description="Helical" evidence="2">
    <location>
        <begin position="48"/>
        <end position="72"/>
    </location>
</feature>
<proteinExistence type="predicted"/>
<keyword evidence="2" id="KW-0472">Membrane</keyword>
<keyword evidence="5" id="KW-1185">Reference proteome</keyword>
<evidence type="ECO:0000259" key="3">
    <source>
        <dbReference type="PROSITE" id="PS50850"/>
    </source>
</evidence>
<feature type="domain" description="Major facilitator superfamily (MFS) profile" evidence="3">
    <location>
        <begin position="1"/>
        <end position="128"/>
    </location>
</feature>
<organism evidence="4 5">
    <name type="scientific">Geodia barretti</name>
    <name type="common">Barrett's horny sponge</name>
    <dbReference type="NCBI Taxonomy" id="519541"/>
    <lineage>
        <taxon>Eukaryota</taxon>
        <taxon>Metazoa</taxon>
        <taxon>Porifera</taxon>
        <taxon>Demospongiae</taxon>
        <taxon>Heteroscleromorpha</taxon>
        <taxon>Tetractinellida</taxon>
        <taxon>Astrophorina</taxon>
        <taxon>Geodiidae</taxon>
        <taxon>Geodia</taxon>
    </lineage>
</organism>
<keyword evidence="2" id="KW-1133">Transmembrane helix</keyword>
<comment type="subcellular location">
    <subcellularLocation>
        <location evidence="1">Membrane</location>
        <topology evidence="1">Multi-pass membrane protein</topology>
    </subcellularLocation>
</comment>
<dbReference type="SUPFAM" id="SSF103473">
    <property type="entry name" value="MFS general substrate transporter"/>
    <property type="match status" value="1"/>
</dbReference>
<dbReference type="AlphaFoldDB" id="A0AA35RNP7"/>
<protein>
    <recommendedName>
        <fullName evidence="3">Major facilitator superfamily (MFS) profile domain-containing protein</fullName>
    </recommendedName>
</protein>
<gene>
    <name evidence="4" type="ORF">GBAR_LOCUS9020</name>
</gene>
<feature type="transmembrane region" description="Helical" evidence="2">
    <location>
        <begin position="14"/>
        <end position="36"/>
    </location>
</feature>
<dbReference type="EMBL" id="CASHTH010001362">
    <property type="protein sequence ID" value="CAI8014437.1"/>
    <property type="molecule type" value="Genomic_DNA"/>
</dbReference>
<reference evidence="4" key="1">
    <citation type="submission" date="2023-03" db="EMBL/GenBank/DDBJ databases">
        <authorList>
            <person name="Steffen K."/>
            <person name="Cardenas P."/>
        </authorList>
    </citation>
    <scope>NUCLEOTIDE SEQUENCE</scope>
</reference>
<dbReference type="InterPro" id="IPR020846">
    <property type="entry name" value="MFS_dom"/>
</dbReference>
<dbReference type="GO" id="GO:0022857">
    <property type="term" value="F:transmembrane transporter activity"/>
    <property type="evidence" value="ECO:0007669"/>
    <property type="project" value="InterPro"/>
</dbReference>
<sequence>MMGLLDAESSLAEVALWVSLTGTGNGLVQAACYSLVMKSVNPERFGTAGAMISLTQALGSISAIVIIGGIFAARGDHHLAQLAGSVGAEATAFLKAYRDVFMIGAAVGVVGALVAALGRPPATVPGSR</sequence>
<feature type="transmembrane region" description="Helical" evidence="2">
    <location>
        <begin position="100"/>
        <end position="118"/>
    </location>
</feature>
<evidence type="ECO:0000256" key="2">
    <source>
        <dbReference type="SAM" id="Phobius"/>
    </source>
</evidence>
<comment type="caution">
    <text evidence="4">The sequence shown here is derived from an EMBL/GenBank/DDBJ whole genome shotgun (WGS) entry which is preliminary data.</text>
</comment>
<dbReference type="GO" id="GO:0016020">
    <property type="term" value="C:membrane"/>
    <property type="evidence" value="ECO:0007669"/>
    <property type="project" value="UniProtKB-SubCell"/>
</dbReference>
<accession>A0AA35RNP7</accession>
<evidence type="ECO:0000313" key="5">
    <source>
        <dbReference type="Proteomes" id="UP001174909"/>
    </source>
</evidence>
<keyword evidence="2" id="KW-0812">Transmembrane</keyword>
<name>A0AA35RNP7_GEOBA</name>